<sequence>MKPPWGVLPLLLFAHFLKCTNGYKKRTGGALYNFLLASRSNEPNETKFRRRRSHHEVRRKNVQKLKDVKDMHVGQLKVGRVTNVVENDIFVKLKNDDNEQIIIKRENNYLLENELLYEYLHRNNFIDHAMYARLMRNGNPKWEDQSPCVQNDPVKDCLVLVKEIDERNRIIGELFTNEMNKRKEKIYDKLNELKNSEKKIFIQIVKNLRNKYFVVLINGCIKGYLLYEENDEKDKHNVQLLQSGKNATRKISAYIIEVNKKLEYVFLSLHKIPNNEINEKLQNLKHTIVVENLFENVYFKAEVSDFCNDGNNIIVNIFESKSNPIKVKIKSHNIINTRNILRNFDYLKNKVITHQFSLYNSAAVEETNEDRVPSHKMGHRRGEESGDGLHTGESGPFESRYARDSTPQDQKAKGSIRTKDYADKYKKFKQDFYGCNEEDALKYINVDDYIFKKEKLLYVRIVNKTSDPNLYEGSMVNADQINHQIYELIKRMSSDQNVIRDYDSMLRYPSKVLAFFNNYVILSTRVLSPKVPAAQESAPEKGENTPFCGTTGYNKINKEHVRDVITLIEKRQIDYENLKEGDIFFCRFDNIKTRNARNIFHLSNSTMNKIFNSYFKREKDIMGLVSRRDDDSPRWERSVSRTEGGRDTPHQGLNIGERTKWPEKKKLTKQEKSPAEPKSPEQQIFEEIFFSKRDFYFMRGELHKDTEYRLNKNNIDKNFKLLKHICDTYYSGINKAYDRYPSIREEYILAYLGKDNYKLYRKLVADYFSSNENSYKEFLQTDCEAILMTVFDVAFENPHSLTVQLVQNYNKELYRKIARLDLNELNYLLKDLDKLKKQMYIYPCTYKTKTGRMNLILNNMKPIKKEQIEILDIPEDVKNELLNVYKNFVFPIEYIKEIIIKKKQAKCRENSKMQSIYILAEETINLYENSAKDVEPLSDEQIGVIRNHLLKKRKPVPGDMTEDQDSFRGDLFEPENSQIRRLLHMIKEDLEKQKKKNKLDEVDREYEKEQNSYTEATDLYKTYPELQEMDRLTEDAFHMKIPFVE</sequence>
<dbReference type="RefSeq" id="XP_008813914.1">
    <property type="nucleotide sequence ID" value="XM_008815692.1"/>
</dbReference>
<organism evidence="4 5">
    <name type="scientific">Plasmodium inui San Antonio 1</name>
    <dbReference type="NCBI Taxonomy" id="1237626"/>
    <lineage>
        <taxon>Eukaryota</taxon>
        <taxon>Sar</taxon>
        <taxon>Alveolata</taxon>
        <taxon>Apicomplexa</taxon>
        <taxon>Aconoidasida</taxon>
        <taxon>Haemosporida</taxon>
        <taxon>Plasmodiidae</taxon>
        <taxon>Plasmodium</taxon>
        <taxon>Plasmodium (Plasmodium)</taxon>
    </lineage>
</organism>
<feature type="compositionally biased region" description="Basic and acidic residues" evidence="2">
    <location>
        <begin position="657"/>
        <end position="679"/>
    </location>
</feature>
<dbReference type="GeneID" id="20035349"/>
<dbReference type="OrthoDB" id="392019at2759"/>
<evidence type="ECO:0000313" key="5">
    <source>
        <dbReference type="Proteomes" id="UP000030640"/>
    </source>
</evidence>
<feature type="region of interest" description="Disordered" evidence="2">
    <location>
        <begin position="627"/>
        <end position="680"/>
    </location>
</feature>
<dbReference type="EMBL" id="KI965460">
    <property type="protein sequence ID" value="EUD69212.1"/>
    <property type="molecule type" value="Genomic_DNA"/>
</dbReference>
<name>W7A7Q8_9APIC</name>
<keyword evidence="1" id="KW-0175">Coiled coil</keyword>
<reference evidence="4 5" key="1">
    <citation type="submission" date="2013-02" db="EMBL/GenBank/DDBJ databases">
        <title>The Genome Sequence of Plasmodium inui San Antonio 1.</title>
        <authorList>
            <consortium name="The Broad Institute Genome Sequencing Platform"/>
            <consortium name="The Broad Institute Genome Sequencing Center for Infectious Disease"/>
            <person name="Neafsey D."/>
            <person name="Cheeseman I."/>
            <person name="Volkman S."/>
            <person name="Adams J."/>
            <person name="Walker B."/>
            <person name="Young S.K."/>
            <person name="Zeng Q."/>
            <person name="Gargeya S."/>
            <person name="Fitzgerald M."/>
            <person name="Haas B."/>
            <person name="Abouelleil A."/>
            <person name="Alvarado L."/>
            <person name="Arachchi H.M."/>
            <person name="Berlin A.M."/>
            <person name="Chapman S.B."/>
            <person name="Dewar J."/>
            <person name="Goldberg J."/>
            <person name="Griggs A."/>
            <person name="Gujja S."/>
            <person name="Hansen M."/>
            <person name="Howarth C."/>
            <person name="Imamovic A."/>
            <person name="Larimer J."/>
            <person name="McCowan C."/>
            <person name="Murphy C."/>
            <person name="Neiman D."/>
            <person name="Pearson M."/>
            <person name="Priest M."/>
            <person name="Roberts A."/>
            <person name="Saif S."/>
            <person name="Shea T."/>
            <person name="Sisk P."/>
            <person name="Sykes S."/>
            <person name="Wortman J."/>
            <person name="Nusbaum C."/>
            <person name="Birren B."/>
        </authorList>
    </citation>
    <scope>NUCLEOTIDE SEQUENCE [LARGE SCALE GENOMIC DNA]</scope>
    <source>
        <strain evidence="4 5">San Antonio 1</strain>
    </source>
</reference>
<proteinExistence type="predicted"/>
<dbReference type="Proteomes" id="UP000030640">
    <property type="component" value="Unassembled WGS sequence"/>
</dbReference>
<feature type="coiled-coil region" evidence="1">
    <location>
        <begin position="985"/>
        <end position="1019"/>
    </location>
</feature>
<gene>
    <name evidence="4" type="ORF">C922_00075</name>
</gene>
<keyword evidence="5" id="KW-1185">Reference proteome</keyword>
<evidence type="ECO:0000256" key="2">
    <source>
        <dbReference type="SAM" id="MobiDB-lite"/>
    </source>
</evidence>
<feature type="signal peptide" evidence="3">
    <location>
        <begin position="1"/>
        <end position="22"/>
    </location>
</feature>
<accession>W7A7Q8</accession>
<protein>
    <submittedName>
        <fullName evidence="4">Uncharacterized protein</fullName>
    </submittedName>
</protein>
<feature type="compositionally biased region" description="Basic and acidic residues" evidence="2">
    <location>
        <begin position="627"/>
        <end position="649"/>
    </location>
</feature>
<feature type="region of interest" description="Disordered" evidence="2">
    <location>
        <begin position="367"/>
        <end position="416"/>
    </location>
</feature>
<keyword evidence="3" id="KW-0732">Signal</keyword>
<feature type="chain" id="PRO_5004887611" evidence="3">
    <location>
        <begin position="23"/>
        <end position="1045"/>
    </location>
</feature>
<evidence type="ECO:0000256" key="3">
    <source>
        <dbReference type="SAM" id="SignalP"/>
    </source>
</evidence>
<dbReference type="VEuPathDB" id="PlasmoDB:C922_00075"/>
<evidence type="ECO:0000313" key="4">
    <source>
        <dbReference type="EMBL" id="EUD69212.1"/>
    </source>
</evidence>
<evidence type="ECO:0000256" key="1">
    <source>
        <dbReference type="SAM" id="Coils"/>
    </source>
</evidence>
<dbReference type="AlphaFoldDB" id="W7A7Q8"/>